<dbReference type="Gene3D" id="3.40.50.720">
    <property type="entry name" value="NAD(P)-binding Rossmann-like Domain"/>
    <property type="match status" value="1"/>
</dbReference>
<feature type="domain" description="YcaO" evidence="1">
    <location>
        <begin position="267"/>
        <end position="656"/>
    </location>
</feature>
<dbReference type="HOGENOM" id="CLU_020793_1_0_11"/>
<dbReference type="InterPro" id="IPR022291">
    <property type="entry name" value="Bacteriocin_synth_cyclodeHase"/>
</dbReference>
<dbReference type="PANTHER" id="PTHR37809:SF1">
    <property type="entry name" value="RIBOSOMAL PROTEIN S12 METHYLTHIOTRANSFERASE ACCESSORY FACTOR YCAO"/>
    <property type="match status" value="1"/>
</dbReference>
<keyword evidence="3" id="KW-1185">Reference proteome</keyword>
<dbReference type="InterPro" id="IPR003776">
    <property type="entry name" value="YcaO-like_dom"/>
</dbReference>
<dbReference type="Pfam" id="PF02624">
    <property type="entry name" value="YcaO"/>
    <property type="match status" value="1"/>
</dbReference>
<comment type="caution">
    <text evidence="2">The sequence shown here is derived from an EMBL/GenBank/DDBJ whole genome shotgun (WGS) entry which is preliminary data.</text>
</comment>
<dbReference type="PANTHER" id="PTHR37809">
    <property type="entry name" value="RIBOSOMAL PROTEIN S12 METHYLTHIOTRANSFERASE ACCESSORY FACTOR YCAO"/>
    <property type="match status" value="1"/>
</dbReference>
<reference evidence="2 3" key="1">
    <citation type="submission" date="2013-02" db="EMBL/GenBank/DDBJ databases">
        <title>Draft Genome Sequence of Streptomyces afghaniensis, Which Produces Compounds of the Julimycin B-Complex.</title>
        <authorList>
            <person name="Gruening B.A."/>
            <person name="Praeg A."/>
            <person name="Erxleben A."/>
            <person name="Guenther S."/>
            <person name="Fiedler H.-P."/>
            <person name="Goodfellow M."/>
            <person name="Mueller M."/>
        </authorList>
    </citation>
    <scope>NUCLEOTIDE SEQUENCE [LARGE SCALE GENOMIC DNA]</scope>
    <source>
        <strain evidence="2 3">772</strain>
    </source>
</reference>
<dbReference type="EMBL" id="AOPY01001533">
    <property type="protein sequence ID" value="EPJ36922.1"/>
    <property type="molecule type" value="Genomic_DNA"/>
</dbReference>
<dbReference type="Proteomes" id="UP000015001">
    <property type="component" value="Unassembled WGS sequence"/>
</dbReference>
<dbReference type="Gene3D" id="3.30.1330.230">
    <property type="match status" value="1"/>
</dbReference>
<dbReference type="AlphaFoldDB" id="S4MTH7"/>
<evidence type="ECO:0000313" key="3">
    <source>
        <dbReference type="Proteomes" id="UP000015001"/>
    </source>
</evidence>
<dbReference type="Gene3D" id="3.30.40.250">
    <property type="match status" value="1"/>
</dbReference>
<dbReference type="InterPro" id="IPR027624">
    <property type="entry name" value="TOMM_cyclo_SagD"/>
</dbReference>
<protein>
    <recommendedName>
        <fullName evidence="1">YcaO domain-containing protein</fullName>
    </recommendedName>
</protein>
<evidence type="ECO:0000259" key="1">
    <source>
        <dbReference type="PROSITE" id="PS51664"/>
    </source>
</evidence>
<evidence type="ECO:0000313" key="2">
    <source>
        <dbReference type="EMBL" id="EPJ36922.1"/>
    </source>
</evidence>
<dbReference type="PATRIC" id="fig|1283301.3.peg.6002"/>
<accession>S4MTH7</accession>
<sequence length="656" mass="71597">MSPVTAPAVVGRGVLADHLAERFAAGEAGHRTAQGAAQGMALGAAHGAAPATTVLVAELDGIGDFQDTVVDCLVTGGPLLFVGTWRSLAYLGPMWVPGSQGCCPNCLVTRTANSPFGPDLVGDDFAESWSHGPEVRVWGPGVLRLVEHHVRACLARRRPDPGGRVVVVDGATGTVEEQTLLADSACPSCGVLRGDTAPALTPRDVPLTKITPSVLRTREVDQETVRRDYLYPGLGLFKELRQDLQSPFGACSVELPARWGRREPAIGRAADYRTSRTIAVLEGLERYAGLHRGGAAPPVRARYADIADRALYPPDLGTHPEESYRSEGFRYRPFDPDTEVDWVWAYSFRRDDRVLVPERAAFWGPRHDDEVSFFYDTSNGCALGNSVEEAVLHGLRELAERDAFLLTWYRELDLPEVSMEGADRTLDHLLAKARLFTGFGFRCFDATMEYGIPALVLTAENEDAAGPRIFAGCGSHPDPVQAVAGGLQELVGTILATRDAYERRRPEALRMLDDPYLIRRMEDHSTVGALPEARERFSFLLDRDDGGQGPGPVPLARVPKTLRSDAPDLRADLFTAVSGILDRGLDVLVVDQTMPELGRNRLSCVRVLVPGLIPMTFGHRNRRTRGLPRLTEGTGLPYRSRLAPEREIGSVPHPFP</sequence>
<proteinExistence type="predicted"/>
<name>S4MTH7_9ACTN</name>
<organism evidence="2 3">
    <name type="scientific">Streptomyces afghaniensis 772</name>
    <dbReference type="NCBI Taxonomy" id="1283301"/>
    <lineage>
        <taxon>Bacteria</taxon>
        <taxon>Bacillati</taxon>
        <taxon>Actinomycetota</taxon>
        <taxon>Actinomycetes</taxon>
        <taxon>Kitasatosporales</taxon>
        <taxon>Streptomycetaceae</taxon>
        <taxon>Streptomyces</taxon>
    </lineage>
</organism>
<dbReference type="NCBIfam" id="TIGR03882">
    <property type="entry name" value="cyclo_dehyd_2"/>
    <property type="match status" value="1"/>
</dbReference>
<dbReference type="PROSITE" id="PS51664">
    <property type="entry name" value="YCAO"/>
    <property type="match status" value="1"/>
</dbReference>
<dbReference type="NCBIfam" id="TIGR03604">
    <property type="entry name" value="TOMM_cyclo_SagD"/>
    <property type="match status" value="1"/>
</dbReference>
<dbReference type="RefSeq" id="WP_020274909.1">
    <property type="nucleotide sequence ID" value="NZ_KE354297.1"/>
</dbReference>
<gene>
    <name evidence="2" type="ORF">STAFG_6040</name>
</gene>
<dbReference type="Gene3D" id="3.30.160.660">
    <property type="match status" value="1"/>
</dbReference>